<evidence type="ECO:0000313" key="2">
    <source>
        <dbReference type="EMBL" id="PIL24390.1"/>
    </source>
</evidence>
<evidence type="ECO:0000313" key="3">
    <source>
        <dbReference type="Proteomes" id="UP000230002"/>
    </source>
</evidence>
<reference evidence="2 3" key="1">
    <citation type="journal article" date="2015" name="Sci. Rep.">
        <title>Chromosome-level genome map provides insights into diverse defense mechanisms in the medicinal fungus Ganoderma sinense.</title>
        <authorList>
            <person name="Zhu Y."/>
            <person name="Xu J."/>
            <person name="Sun C."/>
            <person name="Zhou S."/>
            <person name="Xu H."/>
            <person name="Nelson D.R."/>
            <person name="Qian J."/>
            <person name="Song J."/>
            <person name="Luo H."/>
            <person name="Xiang L."/>
            <person name="Li Y."/>
            <person name="Xu Z."/>
            <person name="Ji A."/>
            <person name="Wang L."/>
            <person name="Lu S."/>
            <person name="Hayward A."/>
            <person name="Sun W."/>
            <person name="Li X."/>
            <person name="Schwartz D.C."/>
            <person name="Wang Y."/>
            <person name="Chen S."/>
        </authorList>
    </citation>
    <scope>NUCLEOTIDE SEQUENCE [LARGE SCALE GENOMIC DNA]</scope>
    <source>
        <strain evidence="2 3">ZZ0214-1</strain>
    </source>
</reference>
<organism evidence="2 3">
    <name type="scientific">Ganoderma sinense ZZ0214-1</name>
    <dbReference type="NCBI Taxonomy" id="1077348"/>
    <lineage>
        <taxon>Eukaryota</taxon>
        <taxon>Fungi</taxon>
        <taxon>Dikarya</taxon>
        <taxon>Basidiomycota</taxon>
        <taxon>Agaricomycotina</taxon>
        <taxon>Agaricomycetes</taxon>
        <taxon>Polyporales</taxon>
        <taxon>Polyporaceae</taxon>
        <taxon>Ganoderma</taxon>
    </lineage>
</organism>
<comment type="caution">
    <text evidence="2">The sequence shown here is derived from an EMBL/GenBank/DDBJ whole genome shotgun (WGS) entry which is preliminary data.</text>
</comment>
<name>A0A2G8RSA6_9APHY</name>
<dbReference type="AlphaFoldDB" id="A0A2G8RSA6"/>
<sequence length="105" mass="11375">MTMRRPRFASGSVEGSSFDRSRGCENEEEWRRRGEVITDPNVGAGLVERGGLRKLGVHADQLGEGTGFAEGIEAEGESASSDDVDVSSYRVRLMEAISCSRSSSF</sequence>
<feature type="compositionally biased region" description="Basic and acidic residues" evidence="1">
    <location>
        <begin position="17"/>
        <end position="30"/>
    </location>
</feature>
<feature type="region of interest" description="Disordered" evidence="1">
    <location>
        <begin position="1"/>
        <end position="30"/>
    </location>
</feature>
<accession>A0A2G8RSA6</accession>
<dbReference type="EMBL" id="AYKW01000067">
    <property type="protein sequence ID" value="PIL24390.1"/>
    <property type="molecule type" value="Genomic_DNA"/>
</dbReference>
<gene>
    <name evidence="2" type="ORF">GSI_14143</name>
</gene>
<evidence type="ECO:0000256" key="1">
    <source>
        <dbReference type="SAM" id="MobiDB-lite"/>
    </source>
</evidence>
<dbReference type="Proteomes" id="UP000230002">
    <property type="component" value="Unassembled WGS sequence"/>
</dbReference>
<protein>
    <submittedName>
        <fullName evidence="2">Uncharacterized protein</fullName>
    </submittedName>
</protein>
<keyword evidence="3" id="KW-1185">Reference proteome</keyword>
<proteinExistence type="predicted"/>